<feature type="transmembrane region" description="Helical" evidence="1">
    <location>
        <begin position="36"/>
        <end position="55"/>
    </location>
</feature>
<feature type="transmembrane region" description="Helical" evidence="1">
    <location>
        <begin position="125"/>
        <end position="142"/>
    </location>
</feature>
<name>A0ABS4GPJ9_9BACL</name>
<dbReference type="EMBL" id="JAGGKT010000005">
    <property type="protein sequence ID" value="MBP1932190.1"/>
    <property type="molecule type" value="Genomic_DNA"/>
</dbReference>
<feature type="transmembrane region" description="Helical" evidence="1">
    <location>
        <begin position="76"/>
        <end position="105"/>
    </location>
</feature>
<proteinExistence type="predicted"/>
<dbReference type="RefSeq" id="WP_209810247.1">
    <property type="nucleotide sequence ID" value="NZ_JAGGKT010000005.1"/>
</dbReference>
<dbReference type="PANTHER" id="PTHR34821">
    <property type="entry name" value="INNER MEMBRANE PROTEIN YDCZ"/>
    <property type="match status" value="1"/>
</dbReference>
<evidence type="ECO:0000313" key="3">
    <source>
        <dbReference type="Proteomes" id="UP001519343"/>
    </source>
</evidence>
<comment type="caution">
    <text evidence="2">The sequence shown here is derived from an EMBL/GenBank/DDBJ whole genome shotgun (WGS) entry which is preliminary data.</text>
</comment>
<protein>
    <submittedName>
        <fullName evidence="2">Transporter family-2 protein</fullName>
    </submittedName>
</protein>
<gene>
    <name evidence="2" type="ORF">J2Z37_002191</name>
</gene>
<evidence type="ECO:0000256" key="1">
    <source>
        <dbReference type="SAM" id="Phobius"/>
    </source>
</evidence>
<keyword evidence="1" id="KW-0472">Membrane</keyword>
<evidence type="ECO:0000313" key="2">
    <source>
        <dbReference type="EMBL" id="MBP1932190.1"/>
    </source>
</evidence>
<sequence length="144" mass="15245">MNWLFALFGVLGGVAIGVQASINGGLGKKIGAIEGSLVSFAIGTVVLLLLFIFFGKGQILSVGSVPKWQLTGGLLGAFYIFISILIVPKIGVATSLITVIVGQVAMGTLIDHFGLFGGRQIPVDWQRVLAIVLLCAALYFFYRD</sequence>
<keyword evidence="1" id="KW-0812">Transmembrane</keyword>
<dbReference type="Pfam" id="PF04657">
    <property type="entry name" value="DMT_YdcZ"/>
    <property type="match status" value="1"/>
</dbReference>
<accession>A0ABS4GPJ9</accession>
<dbReference type="PANTHER" id="PTHR34821:SF2">
    <property type="entry name" value="INNER MEMBRANE PROTEIN YDCZ"/>
    <property type="match status" value="1"/>
</dbReference>
<dbReference type="Proteomes" id="UP001519343">
    <property type="component" value="Unassembled WGS sequence"/>
</dbReference>
<keyword evidence="3" id="KW-1185">Reference proteome</keyword>
<organism evidence="2 3">
    <name type="scientific">Ammoniphilus resinae</name>
    <dbReference type="NCBI Taxonomy" id="861532"/>
    <lineage>
        <taxon>Bacteria</taxon>
        <taxon>Bacillati</taxon>
        <taxon>Bacillota</taxon>
        <taxon>Bacilli</taxon>
        <taxon>Bacillales</taxon>
        <taxon>Paenibacillaceae</taxon>
        <taxon>Aneurinibacillus group</taxon>
        <taxon>Ammoniphilus</taxon>
    </lineage>
</organism>
<dbReference type="InterPro" id="IPR006750">
    <property type="entry name" value="YdcZ"/>
</dbReference>
<keyword evidence="1" id="KW-1133">Transmembrane helix</keyword>
<reference evidence="2 3" key="1">
    <citation type="submission" date="2021-03" db="EMBL/GenBank/DDBJ databases">
        <title>Genomic Encyclopedia of Type Strains, Phase IV (KMG-IV): sequencing the most valuable type-strain genomes for metagenomic binning, comparative biology and taxonomic classification.</title>
        <authorList>
            <person name="Goeker M."/>
        </authorList>
    </citation>
    <scope>NUCLEOTIDE SEQUENCE [LARGE SCALE GENOMIC DNA]</scope>
    <source>
        <strain evidence="2 3">DSM 24738</strain>
    </source>
</reference>